<sequence length="250" mass="26176">MANKVILITGALTGIGRAVALAFAREANAQIVVSGRREQDGKQLAREIRALGAEAEFIYADVRNEDDVRNLIDKAVERFGRLDVAVNNAGTEGSPGPIVNQTEDSYRSTFDTNVLGTILSLKHELRVMSTQGRGSIITISSTFGHRPFAGASIYVASKHAIEGLTLSVSLEAAAFDVRVNVVAPGPIQTGMLDRFVGGSEENKAGLASTVPLKRVGTVEEVASTVLFLASDGASFITGSVLSVDGGVSSA</sequence>
<proteinExistence type="predicted"/>
<protein>
    <submittedName>
        <fullName evidence="1">Uncharacterized protein</fullName>
    </submittedName>
</protein>
<organism evidence="1 2">
    <name type="scientific">Lipomyces kononenkoae</name>
    <name type="common">Yeast</name>
    <dbReference type="NCBI Taxonomy" id="34357"/>
    <lineage>
        <taxon>Eukaryota</taxon>
        <taxon>Fungi</taxon>
        <taxon>Dikarya</taxon>
        <taxon>Ascomycota</taxon>
        <taxon>Saccharomycotina</taxon>
        <taxon>Lipomycetes</taxon>
        <taxon>Lipomycetales</taxon>
        <taxon>Lipomycetaceae</taxon>
        <taxon>Lipomyces</taxon>
    </lineage>
</organism>
<comment type="caution">
    <text evidence="1">The sequence shown here is derived from an EMBL/GenBank/DDBJ whole genome shotgun (WGS) entry which is preliminary data.</text>
</comment>
<evidence type="ECO:0000313" key="1">
    <source>
        <dbReference type="EMBL" id="KAK9234298.1"/>
    </source>
</evidence>
<name>A0ACC3SRQ3_LIPKO</name>
<reference evidence="2" key="1">
    <citation type="journal article" date="2024" name="Front. Bioeng. Biotechnol.">
        <title>Genome-scale model development and genomic sequencing of the oleaginous clade Lipomyces.</title>
        <authorList>
            <person name="Czajka J.J."/>
            <person name="Han Y."/>
            <person name="Kim J."/>
            <person name="Mondo S.J."/>
            <person name="Hofstad B.A."/>
            <person name="Robles A."/>
            <person name="Haridas S."/>
            <person name="Riley R."/>
            <person name="LaButti K."/>
            <person name="Pangilinan J."/>
            <person name="Andreopoulos W."/>
            <person name="Lipzen A."/>
            <person name="Yan J."/>
            <person name="Wang M."/>
            <person name="Ng V."/>
            <person name="Grigoriev I.V."/>
            <person name="Spatafora J.W."/>
            <person name="Magnuson J.K."/>
            <person name="Baker S.E."/>
            <person name="Pomraning K.R."/>
        </authorList>
    </citation>
    <scope>NUCLEOTIDE SEQUENCE [LARGE SCALE GENOMIC DNA]</scope>
    <source>
        <strain evidence="2">CBS 7786</strain>
    </source>
</reference>
<gene>
    <name evidence="1" type="ORF">V1525DRAFT_67202</name>
</gene>
<accession>A0ACC3SRQ3</accession>
<dbReference type="Proteomes" id="UP001433508">
    <property type="component" value="Unassembled WGS sequence"/>
</dbReference>
<dbReference type="EMBL" id="MU971490">
    <property type="protein sequence ID" value="KAK9234298.1"/>
    <property type="molecule type" value="Genomic_DNA"/>
</dbReference>
<evidence type="ECO:0000313" key="2">
    <source>
        <dbReference type="Proteomes" id="UP001433508"/>
    </source>
</evidence>
<keyword evidence="2" id="KW-1185">Reference proteome</keyword>